<organism evidence="12 13">
    <name type="scientific">Tenebrio molitor</name>
    <name type="common">Yellow mealworm beetle</name>
    <dbReference type="NCBI Taxonomy" id="7067"/>
    <lineage>
        <taxon>Eukaryota</taxon>
        <taxon>Metazoa</taxon>
        <taxon>Ecdysozoa</taxon>
        <taxon>Arthropoda</taxon>
        <taxon>Hexapoda</taxon>
        <taxon>Insecta</taxon>
        <taxon>Pterygota</taxon>
        <taxon>Neoptera</taxon>
        <taxon>Endopterygota</taxon>
        <taxon>Coleoptera</taxon>
        <taxon>Polyphaga</taxon>
        <taxon>Cucujiformia</taxon>
        <taxon>Tenebrionidae</taxon>
        <taxon>Tenebrio</taxon>
    </lineage>
</organism>
<dbReference type="FunFam" id="3.20.20.80:FF:000027">
    <property type="entry name" value="Alpha-L-fucosidase"/>
    <property type="match status" value="3"/>
</dbReference>
<dbReference type="Gene3D" id="2.60.40.1180">
    <property type="entry name" value="Golgi alpha-mannosidase II"/>
    <property type="match status" value="1"/>
</dbReference>
<dbReference type="EMBL" id="JABDTM020025886">
    <property type="protein sequence ID" value="KAH0812649.1"/>
    <property type="molecule type" value="Genomic_DNA"/>
</dbReference>
<proteinExistence type="inferred from homology"/>
<dbReference type="GO" id="GO:0005764">
    <property type="term" value="C:lysosome"/>
    <property type="evidence" value="ECO:0007669"/>
    <property type="project" value="TreeGrafter"/>
</dbReference>
<keyword evidence="6" id="KW-0325">Glycoprotein</keyword>
<dbReference type="InterPro" id="IPR000933">
    <property type="entry name" value="Glyco_hydro_29"/>
</dbReference>
<dbReference type="PANTHER" id="PTHR10030">
    <property type="entry name" value="ALPHA-L-FUCOSIDASE"/>
    <property type="match status" value="1"/>
</dbReference>
<feature type="domain" description="Glycoside hydrolase family 29 N-terminal" evidence="11">
    <location>
        <begin position="709"/>
        <end position="1045"/>
    </location>
</feature>
<dbReference type="SUPFAM" id="SSF51445">
    <property type="entry name" value="(Trans)glycosidases"/>
    <property type="match status" value="3"/>
</dbReference>
<evidence type="ECO:0000256" key="5">
    <source>
        <dbReference type="ARBA" id="ARBA00022801"/>
    </source>
</evidence>
<dbReference type="Proteomes" id="UP000719412">
    <property type="component" value="Unassembled WGS sequence"/>
</dbReference>
<dbReference type="EC" id="3.2.1.51" evidence="3"/>
<evidence type="ECO:0000256" key="8">
    <source>
        <dbReference type="ARBA" id="ARBA00074133"/>
    </source>
</evidence>
<evidence type="ECO:0000256" key="1">
    <source>
        <dbReference type="ARBA" id="ARBA00004071"/>
    </source>
</evidence>
<dbReference type="PRINTS" id="PR00741">
    <property type="entry name" value="GLHYDRLASE29"/>
</dbReference>
<dbReference type="GO" id="GO:0016139">
    <property type="term" value="P:glycoside catabolic process"/>
    <property type="evidence" value="ECO:0007669"/>
    <property type="project" value="TreeGrafter"/>
</dbReference>
<dbReference type="SMART" id="SM00812">
    <property type="entry name" value="Alpha_L_fucos"/>
    <property type="match status" value="3"/>
</dbReference>
<comment type="function">
    <text evidence="1">Alpha-L-fucosidase is responsible for hydrolyzing the alpha-1,6-linked fucose joined to the reducing-end N-acetylglucosamine of the carbohydrate moieties of glycoproteins.</text>
</comment>
<gene>
    <name evidence="12" type="ORF">GEV33_010141</name>
</gene>
<evidence type="ECO:0000256" key="2">
    <source>
        <dbReference type="ARBA" id="ARBA00007951"/>
    </source>
</evidence>
<evidence type="ECO:0000256" key="3">
    <source>
        <dbReference type="ARBA" id="ARBA00012662"/>
    </source>
</evidence>
<accession>A0A8J6L6Z2</accession>
<dbReference type="AlphaFoldDB" id="A0A8J6L6Z2"/>
<evidence type="ECO:0000313" key="12">
    <source>
        <dbReference type="EMBL" id="KAH0812649.1"/>
    </source>
</evidence>
<feature type="chain" id="PRO_5035286097" description="Putative alpha-L-fucosidase" evidence="10">
    <location>
        <begin position="19"/>
        <end position="1193"/>
    </location>
</feature>
<comment type="similarity">
    <text evidence="2">Belongs to the glycosyl hydrolase 29 family.</text>
</comment>
<name>A0A8J6L6Z2_TENMO</name>
<evidence type="ECO:0000256" key="4">
    <source>
        <dbReference type="ARBA" id="ARBA00022729"/>
    </source>
</evidence>
<dbReference type="Gene3D" id="3.20.20.80">
    <property type="entry name" value="Glycosidases"/>
    <property type="match status" value="3"/>
</dbReference>
<evidence type="ECO:0000313" key="13">
    <source>
        <dbReference type="Proteomes" id="UP000719412"/>
    </source>
</evidence>
<dbReference type="GO" id="GO:0004560">
    <property type="term" value="F:alpha-L-fucosidase activity"/>
    <property type="evidence" value="ECO:0007669"/>
    <property type="project" value="UniProtKB-EC"/>
</dbReference>
<feature type="signal peptide" evidence="10">
    <location>
        <begin position="1"/>
        <end position="18"/>
    </location>
</feature>
<keyword evidence="7" id="KW-0326">Glycosidase</keyword>
<dbReference type="InterPro" id="IPR017853">
    <property type="entry name" value="GH"/>
</dbReference>
<evidence type="ECO:0000259" key="11">
    <source>
        <dbReference type="Pfam" id="PF01120"/>
    </source>
</evidence>
<dbReference type="InterPro" id="IPR057739">
    <property type="entry name" value="Glyco_hydro_29_N"/>
</dbReference>
<evidence type="ECO:0000256" key="7">
    <source>
        <dbReference type="ARBA" id="ARBA00023295"/>
    </source>
</evidence>
<dbReference type="PANTHER" id="PTHR10030:SF37">
    <property type="entry name" value="ALPHA-L-FUCOSIDASE-RELATED"/>
    <property type="match status" value="1"/>
</dbReference>
<dbReference type="InterPro" id="IPR016286">
    <property type="entry name" value="FUC_metazoa-typ"/>
</dbReference>
<evidence type="ECO:0000256" key="10">
    <source>
        <dbReference type="SAM" id="SignalP"/>
    </source>
</evidence>
<dbReference type="GO" id="GO:0006004">
    <property type="term" value="P:fucose metabolic process"/>
    <property type="evidence" value="ECO:0007669"/>
    <property type="project" value="InterPro"/>
</dbReference>
<feature type="domain" description="Glycoside hydrolase family 29 N-terminal" evidence="11">
    <location>
        <begin position="12"/>
        <end position="271"/>
    </location>
</feature>
<evidence type="ECO:0000256" key="9">
    <source>
        <dbReference type="ARBA" id="ARBA00081661"/>
    </source>
</evidence>
<comment type="caution">
    <text evidence="12">The sequence shown here is derived from an EMBL/GenBank/DDBJ whole genome shotgun (WGS) entry which is preliminary data.</text>
</comment>
<dbReference type="InterPro" id="IPR013780">
    <property type="entry name" value="Glyco_hydro_b"/>
</dbReference>
<feature type="domain" description="Glycoside hydrolase family 29 N-terminal" evidence="11">
    <location>
        <begin position="289"/>
        <end position="621"/>
    </location>
</feature>
<protein>
    <recommendedName>
        <fullName evidence="8">Putative alpha-L-fucosidase</fullName>
        <ecNumber evidence="3">3.2.1.51</ecNumber>
    </recommendedName>
    <alternativeName>
        <fullName evidence="9">Alpha-L-fucoside fucohydrolase</fullName>
    </alternativeName>
</protein>
<sequence>MAVLFLLTLSVVLSQVAADYDPTWDSLDARPLPEWFDKAKIGIFIHWGVFSVPSFGSEWFWFRWNEGRADHVEFMEKNYPPNFTYQDFAKEFTAEFYDPSEWADLFVKAGAQYVVLTTKHHEGYTLWPSKYSYSWNSNDVGPHRDLVGELAEAIRKTDIHFGLYHSLFEWFHPVYAEDRANNWTTTTFVDSKIIPEMKELINTYQPEVLWSDGDGEAPDTYWKSTEFLAWLYNESPVKDIIVTNDRWGTGTPCTHGGFFSCNDRYNPDTNIMASYVILLLLFGILNHVTGQYEPTWDSLDSRPLPDWYDKAKIGIFLHWGVYSVPSIGSEWFWSRWKGGDSSIVAFMEKNYPPNFTYQDFAKEFTAEFYDPAQWADVFAKSGAKYVVLTSKHHEGYTLWPSKYSYSWNANDVGSHRDLLGDLAVAVRDKGLHFGLYHSLLEWYHPLYEQDKANNWETSDFVDTKVIPEMKELIETYEPEVLWSDGNWEVTDTYWKATEFLAWLYNESPVKDVVVANDRWGSNTQCTHGDIYTCNDKYNPGVLQPHKWENAMTVDKNSWGYRRNAKINEILTTYELIVTLTQTISCGGNILINIGPTKEGTLVPIFQERLLDLGKWLSINGEAIYESSPWTTQNDTLTYGVWYTTNDPSVYAIVLNWPDDNVVNLGSVVSLFANADTEVTLLGNEEQLSWQVNDDGVAVNFPDRAKVAIPSETKYEPTWESLDTRPIPSWFDEVKIGIFIHWGVFSVPSFGGEWFWADWKGGDEGNDYEKFVNKNYPPGFSYQEFAKDFTAEFFDPDEWAELFKNSGAKYVVLTSKHHEGYTLWPSKYSFGWNAQDIGPHRDLVGDLAKSVREKGLTFGLYHSLYEWYNPIYLADKENSFNTQDFVDHKMLPEMYELINNYQPSVLWSDGDWEANDTYFRSTEFLAWLYNDSPVKDTVLVNDRWGIGIPCEHGDFYSCQDRYNPGVLQPHKWENAMTLDKESWGFRRNANYSSYLTTHELLQTLAETISCGGNILINIGPTKEGTIVPIFQERLLNLGQWLSVNGEAIYKSKPWTVQNDTLTSDNDGQNFLAGIVQPRAIYSSWTGTDFGDSSEVPRSVPRKTPAFFQNLDAEPPSQIVGAGLPLISCQAAPVVTGNLRKFLNSFSKDMYCKMREVTKVRLHLLIAAGGREDEEAAEPAVRSCTVQLRFSLLQG</sequence>
<reference evidence="12" key="1">
    <citation type="journal article" date="2020" name="J Insects Food Feed">
        <title>The yellow mealworm (Tenebrio molitor) genome: a resource for the emerging insects as food and feed industry.</title>
        <authorList>
            <person name="Eriksson T."/>
            <person name="Andere A."/>
            <person name="Kelstrup H."/>
            <person name="Emery V."/>
            <person name="Picard C."/>
        </authorList>
    </citation>
    <scope>NUCLEOTIDE SEQUENCE</scope>
    <source>
        <strain evidence="12">Stoneville</strain>
        <tissue evidence="12">Whole head</tissue>
    </source>
</reference>
<keyword evidence="4 10" id="KW-0732">Signal</keyword>
<keyword evidence="13" id="KW-1185">Reference proteome</keyword>
<keyword evidence="5" id="KW-0378">Hydrolase</keyword>
<reference evidence="12" key="2">
    <citation type="submission" date="2021-08" db="EMBL/GenBank/DDBJ databases">
        <authorList>
            <person name="Eriksson T."/>
        </authorList>
    </citation>
    <scope>NUCLEOTIDE SEQUENCE</scope>
    <source>
        <strain evidence="12">Stoneville</strain>
        <tissue evidence="12">Whole head</tissue>
    </source>
</reference>
<dbReference type="Pfam" id="PF01120">
    <property type="entry name" value="Alpha_L_fucos"/>
    <property type="match status" value="3"/>
</dbReference>
<evidence type="ECO:0000256" key="6">
    <source>
        <dbReference type="ARBA" id="ARBA00023180"/>
    </source>
</evidence>